<sequence length="89" mass="9614">MPTCASRSGAAQAEVDVDALGKGDHPVSDTTSATLNPDDLTRALVRRNLLRNDKYIPGIEAGTEVFKGSGRLDTRPTRSESAERTREGW</sequence>
<name>A0ABX7TXC1_STRCY</name>
<dbReference type="InterPro" id="IPR013320">
    <property type="entry name" value="ConA-like_dom_sf"/>
</dbReference>
<gene>
    <name evidence="2" type="ORF">S1361_28215</name>
</gene>
<reference evidence="2 3" key="1">
    <citation type="submission" date="2021-03" db="EMBL/GenBank/DDBJ databases">
        <title>Complete genome sequence of Streptomyces cyanogenus S136, producer of anticancer angucycline landomycin A.</title>
        <authorList>
            <person name="Hrab P."/>
            <person name="Ruckert C."/>
            <person name="Busche T."/>
            <person name="Ostash I."/>
            <person name="Kalinowski J."/>
            <person name="Fedorenko V."/>
            <person name="Yushchuk O."/>
            <person name="Ostash B."/>
        </authorList>
    </citation>
    <scope>NUCLEOTIDE SEQUENCE [LARGE SCALE GENOMIC DNA]</scope>
    <source>
        <strain evidence="2 3">S136</strain>
    </source>
</reference>
<evidence type="ECO:0000256" key="1">
    <source>
        <dbReference type="SAM" id="MobiDB-lite"/>
    </source>
</evidence>
<evidence type="ECO:0000313" key="2">
    <source>
        <dbReference type="EMBL" id="QTE01247.1"/>
    </source>
</evidence>
<feature type="compositionally biased region" description="Basic and acidic residues" evidence="1">
    <location>
        <begin position="70"/>
        <end position="89"/>
    </location>
</feature>
<dbReference type="Gene3D" id="2.60.120.180">
    <property type="match status" value="1"/>
</dbReference>
<evidence type="ECO:0000313" key="3">
    <source>
        <dbReference type="Proteomes" id="UP000663908"/>
    </source>
</evidence>
<protein>
    <submittedName>
        <fullName evidence="2">Uncharacterized protein</fullName>
    </submittedName>
</protein>
<keyword evidence="3" id="KW-1185">Reference proteome</keyword>
<dbReference type="EMBL" id="CP071839">
    <property type="protein sequence ID" value="QTE01247.1"/>
    <property type="molecule type" value="Genomic_DNA"/>
</dbReference>
<organism evidence="2 3">
    <name type="scientific">Streptomyces cyanogenus</name>
    <dbReference type="NCBI Taxonomy" id="80860"/>
    <lineage>
        <taxon>Bacteria</taxon>
        <taxon>Bacillati</taxon>
        <taxon>Actinomycetota</taxon>
        <taxon>Actinomycetes</taxon>
        <taxon>Kitasatosporales</taxon>
        <taxon>Streptomycetaceae</taxon>
        <taxon>Streptomyces</taxon>
    </lineage>
</organism>
<proteinExistence type="predicted"/>
<dbReference type="InterPro" id="IPR013319">
    <property type="entry name" value="GH11/12"/>
</dbReference>
<accession>A0ABX7TXC1</accession>
<dbReference type="SUPFAM" id="SSF49899">
    <property type="entry name" value="Concanavalin A-like lectins/glucanases"/>
    <property type="match status" value="1"/>
</dbReference>
<feature type="region of interest" description="Disordered" evidence="1">
    <location>
        <begin position="66"/>
        <end position="89"/>
    </location>
</feature>
<dbReference type="Proteomes" id="UP000663908">
    <property type="component" value="Chromosome"/>
</dbReference>